<dbReference type="AlphaFoldDB" id="A0A9X2JJ24"/>
<keyword evidence="1" id="KW-0812">Transmembrane</keyword>
<keyword evidence="3" id="KW-1185">Reference proteome</keyword>
<accession>A0A9X2JJ24</accession>
<keyword evidence="1" id="KW-0472">Membrane</keyword>
<name>A0A9X2JJ24_9BACT</name>
<evidence type="ECO:0000256" key="1">
    <source>
        <dbReference type="SAM" id="Phobius"/>
    </source>
</evidence>
<evidence type="ECO:0000313" key="3">
    <source>
        <dbReference type="Proteomes" id="UP001155241"/>
    </source>
</evidence>
<evidence type="ECO:0000313" key="2">
    <source>
        <dbReference type="EMBL" id="MCO6047411.1"/>
    </source>
</evidence>
<keyword evidence="1" id="KW-1133">Transmembrane helix</keyword>
<protein>
    <submittedName>
        <fullName evidence="2">Uncharacterized protein</fullName>
    </submittedName>
</protein>
<feature type="transmembrane region" description="Helical" evidence="1">
    <location>
        <begin position="40"/>
        <end position="57"/>
    </location>
</feature>
<reference evidence="2" key="1">
    <citation type="submission" date="2022-06" db="EMBL/GenBank/DDBJ databases">
        <title>Aeoliella straminimaris, a novel planctomycete from sediments.</title>
        <authorList>
            <person name="Vitorino I.R."/>
            <person name="Lage O.M."/>
        </authorList>
    </citation>
    <scope>NUCLEOTIDE SEQUENCE</scope>
    <source>
        <strain evidence="2">ICT_H6.2</strain>
    </source>
</reference>
<feature type="transmembrane region" description="Helical" evidence="1">
    <location>
        <begin position="69"/>
        <end position="89"/>
    </location>
</feature>
<dbReference type="Proteomes" id="UP001155241">
    <property type="component" value="Unassembled WGS sequence"/>
</dbReference>
<organism evidence="2 3">
    <name type="scientific">Aeoliella straminimaris</name>
    <dbReference type="NCBI Taxonomy" id="2954799"/>
    <lineage>
        <taxon>Bacteria</taxon>
        <taxon>Pseudomonadati</taxon>
        <taxon>Planctomycetota</taxon>
        <taxon>Planctomycetia</taxon>
        <taxon>Pirellulales</taxon>
        <taxon>Lacipirellulaceae</taxon>
        <taxon>Aeoliella</taxon>
    </lineage>
</organism>
<gene>
    <name evidence="2" type="ORF">NG895_26205</name>
</gene>
<comment type="caution">
    <text evidence="2">The sequence shown here is derived from an EMBL/GenBank/DDBJ whole genome shotgun (WGS) entry which is preliminary data.</text>
</comment>
<sequence>MKEAPFRFSIRTMLVVIFLFSSILAAYTRGDYLLGRGVGVVYAIVASMLAVLFYRAFSDNRTNKLQLGALTVTTVIVTVFFAFPGHWNWNVQISIDDHAEERAAETELARLFATDPAFGRLDATARHQKGLWVRIKGVVPTHADYDRLRQQVQEECELGTYREIDWCIAIREKQNTSTEGGDD</sequence>
<proteinExistence type="predicted"/>
<dbReference type="EMBL" id="JAMXLR010000092">
    <property type="protein sequence ID" value="MCO6047411.1"/>
    <property type="molecule type" value="Genomic_DNA"/>
</dbReference>